<dbReference type="EMBL" id="JAOVQO010000019">
    <property type="protein sequence ID" value="MCU9849951.1"/>
    <property type="molecule type" value="Genomic_DNA"/>
</dbReference>
<comment type="caution">
    <text evidence="4">The sequence shown here is derived from an EMBL/GenBank/DDBJ whole genome shotgun (WGS) entry which is preliminary data.</text>
</comment>
<dbReference type="Gene3D" id="1.10.357.10">
    <property type="entry name" value="Tetracycline Repressor, domain 2"/>
    <property type="match status" value="1"/>
</dbReference>
<sequence>MAFQKLFEVYISNSEDPAPGCMYAVYTYESRQFDADVLDFVSDTLRQWTSIYVRMFQDVLDRYEPALPITARQLAEMIVSVIEGALVLQRAHGDTDTTRRQSEQFRNYLTLLFPTARLSQKRCGNRL</sequence>
<dbReference type="Proteomes" id="UP001209535">
    <property type="component" value="Unassembled WGS sequence"/>
</dbReference>
<keyword evidence="1" id="KW-0805">Transcription regulation</keyword>
<accession>A0ABT2X7M7</accession>
<gene>
    <name evidence="4" type="ORF">OEZ60_18280</name>
</gene>
<proteinExistence type="predicted"/>
<dbReference type="Pfam" id="PF16925">
    <property type="entry name" value="TetR_C_13"/>
    <property type="match status" value="1"/>
</dbReference>
<keyword evidence="5" id="KW-1185">Reference proteome</keyword>
<protein>
    <recommendedName>
        <fullName evidence="3">Tetracyclin repressor-like C-terminal domain-containing protein</fullName>
    </recommendedName>
</protein>
<dbReference type="RefSeq" id="WP_263339338.1">
    <property type="nucleotide sequence ID" value="NZ_JAOVQO010000019.1"/>
</dbReference>
<reference evidence="4 5" key="1">
    <citation type="submission" date="2022-10" db="EMBL/GenBank/DDBJ databases">
        <title>Defluviimonas sp. nov., isolated from ocean surface sediments.</title>
        <authorList>
            <person name="He W."/>
            <person name="Wang L."/>
            <person name="Zhang D.-F."/>
        </authorList>
    </citation>
    <scope>NUCLEOTIDE SEQUENCE [LARGE SCALE GENOMIC DNA]</scope>
    <source>
        <strain evidence="4 5">WL0024</strain>
    </source>
</reference>
<keyword evidence="2" id="KW-0804">Transcription</keyword>
<evidence type="ECO:0000259" key="3">
    <source>
        <dbReference type="Pfam" id="PF16925"/>
    </source>
</evidence>
<evidence type="ECO:0000313" key="4">
    <source>
        <dbReference type="EMBL" id="MCU9849951.1"/>
    </source>
</evidence>
<organism evidence="4 5">
    <name type="scientific">Albidovulum salinarum</name>
    <dbReference type="NCBI Taxonomy" id="2984153"/>
    <lineage>
        <taxon>Bacteria</taxon>
        <taxon>Pseudomonadati</taxon>
        <taxon>Pseudomonadota</taxon>
        <taxon>Alphaproteobacteria</taxon>
        <taxon>Rhodobacterales</taxon>
        <taxon>Paracoccaceae</taxon>
        <taxon>Albidovulum</taxon>
    </lineage>
</organism>
<feature type="domain" description="Tetracyclin repressor-like C-terminal" evidence="3">
    <location>
        <begin position="4"/>
        <end position="102"/>
    </location>
</feature>
<name>A0ABT2X7M7_9RHOB</name>
<dbReference type="InterPro" id="IPR036271">
    <property type="entry name" value="Tet_transcr_reg_TetR-rel_C_sf"/>
</dbReference>
<dbReference type="InterPro" id="IPR011075">
    <property type="entry name" value="TetR_C"/>
</dbReference>
<dbReference type="SUPFAM" id="SSF48498">
    <property type="entry name" value="Tetracyclin repressor-like, C-terminal domain"/>
    <property type="match status" value="1"/>
</dbReference>
<evidence type="ECO:0000256" key="1">
    <source>
        <dbReference type="ARBA" id="ARBA00023015"/>
    </source>
</evidence>
<evidence type="ECO:0000256" key="2">
    <source>
        <dbReference type="ARBA" id="ARBA00023163"/>
    </source>
</evidence>
<evidence type="ECO:0000313" key="5">
    <source>
        <dbReference type="Proteomes" id="UP001209535"/>
    </source>
</evidence>